<dbReference type="EMBL" id="JAHKSW010000011">
    <property type="protein sequence ID" value="KAG7326315.1"/>
    <property type="molecule type" value="Genomic_DNA"/>
</dbReference>
<gene>
    <name evidence="2" type="ORF">KOW79_009716</name>
</gene>
<keyword evidence="3" id="KW-1185">Reference proteome</keyword>
<dbReference type="Proteomes" id="UP000824219">
    <property type="component" value="Linkage Group LG11"/>
</dbReference>
<proteinExistence type="predicted"/>
<organism evidence="2 3">
    <name type="scientific">Hemibagrus wyckioides</name>
    <dbReference type="NCBI Taxonomy" id="337641"/>
    <lineage>
        <taxon>Eukaryota</taxon>
        <taxon>Metazoa</taxon>
        <taxon>Chordata</taxon>
        <taxon>Craniata</taxon>
        <taxon>Vertebrata</taxon>
        <taxon>Euteleostomi</taxon>
        <taxon>Actinopterygii</taxon>
        <taxon>Neopterygii</taxon>
        <taxon>Teleostei</taxon>
        <taxon>Ostariophysi</taxon>
        <taxon>Siluriformes</taxon>
        <taxon>Bagridae</taxon>
        <taxon>Hemibagrus</taxon>
    </lineage>
</organism>
<evidence type="ECO:0000313" key="2">
    <source>
        <dbReference type="EMBL" id="KAG7326315.1"/>
    </source>
</evidence>
<accession>A0A9D3SJT7</accession>
<feature type="region of interest" description="Disordered" evidence="1">
    <location>
        <begin position="65"/>
        <end position="89"/>
    </location>
</feature>
<evidence type="ECO:0000256" key="1">
    <source>
        <dbReference type="SAM" id="MobiDB-lite"/>
    </source>
</evidence>
<evidence type="ECO:0000313" key="3">
    <source>
        <dbReference type="Proteomes" id="UP000824219"/>
    </source>
</evidence>
<name>A0A9D3SJT7_9TELE</name>
<protein>
    <submittedName>
        <fullName evidence="2">Uncharacterized protein</fullName>
    </submittedName>
</protein>
<feature type="compositionally biased region" description="Basic and acidic residues" evidence="1">
    <location>
        <begin position="75"/>
        <end position="89"/>
    </location>
</feature>
<sequence length="89" mass="10192">MTKLSGSDTVTTHLKVYIRVRRRILIGHAGTQLRFIQQPPKRSSLNFLRGTRQVRCHHEYGPRNGVLWPGGHIPPEARARKDRGTKLTI</sequence>
<reference evidence="2 3" key="1">
    <citation type="submission" date="2021-06" db="EMBL/GenBank/DDBJ databases">
        <title>Chromosome-level genome assembly of the red-tail catfish (Hemibagrus wyckioides).</title>
        <authorList>
            <person name="Shao F."/>
        </authorList>
    </citation>
    <scope>NUCLEOTIDE SEQUENCE [LARGE SCALE GENOMIC DNA]</scope>
    <source>
        <strain evidence="2">EC202008001</strain>
        <tissue evidence="2">Blood</tissue>
    </source>
</reference>
<dbReference type="AlphaFoldDB" id="A0A9D3SJT7"/>
<comment type="caution">
    <text evidence="2">The sequence shown here is derived from an EMBL/GenBank/DDBJ whole genome shotgun (WGS) entry which is preliminary data.</text>
</comment>